<dbReference type="EMBL" id="PKPP01010131">
    <property type="protein sequence ID" value="PWA46736.1"/>
    <property type="molecule type" value="Genomic_DNA"/>
</dbReference>
<organism evidence="2 3">
    <name type="scientific">Artemisia annua</name>
    <name type="common">Sweet wormwood</name>
    <dbReference type="NCBI Taxonomy" id="35608"/>
    <lineage>
        <taxon>Eukaryota</taxon>
        <taxon>Viridiplantae</taxon>
        <taxon>Streptophyta</taxon>
        <taxon>Embryophyta</taxon>
        <taxon>Tracheophyta</taxon>
        <taxon>Spermatophyta</taxon>
        <taxon>Magnoliopsida</taxon>
        <taxon>eudicotyledons</taxon>
        <taxon>Gunneridae</taxon>
        <taxon>Pentapetalae</taxon>
        <taxon>asterids</taxon>
        <taxon>campanulids</taxon>
        <taxon>Asterales</taxon>
        <taxon>Asteraceae</taxon>
        <taxon>Asteroideae</taxon>
        <taxon>Anthemideae</taxon>
        <taxon>Artemisiinae</taxon>
        <taxon>Artemisia</taxon>
    </lineage>
</organism>
<dbReference type="AlphaFoldDB" id="A0A2U1LCP3"/>
<dbReference type="OrthoDB" id="1728909at2759"/>
<feature type="region of interest" description="Disordered" evidence="1">
    <location>
        <begin position="1"/>
        <end position="134"/>
    </location>
</feature>
<dbReference type="Proteomes" id="UP000245207">
    <property type="component" value="Unassembled WGS sequence"/>
</dbReference>
<evidence type="ECO:0000313" key="3">
    <source>
        <dbReference type="Proteomes" id="UP000245207"/>
    </source>
</evidence>
<comment type="caution">
    <text evidence="2">The sequence shown here is derived from an EMBL/GenBank/DDBJ whole genome shotgun (WGS) entry which is preliminary data.</text>
</comment>
<sequence>MSSAPEVVNSSNISSEVGIAAPGFETRENNSILGNGRGPDQEPNGQLPSYTDIRPGGNSEVNVTRMSGKTEYGSGPGFDDIAPKNTSEPGLGSQTTSYDKPPGISGQVRENQSKNNATNTTPAAPVNPQDCDGISYVGRKFKAVNPVKKNEN</sequence>
<proteinExistence type="predicted"/>
<evidence type="ECO:0000256" key="1">
    <source>
        <dbReference type="SAM" id="MobiDB-lite"/>
    </source>
</evidence>
<evidence type="ECO:0000313" key="2">
    <source>
        <dbReference type="EMBL" id="PWA46736.1"/>
    </source>
</evidence>
<gene>
    <name evidence="2" type="ORF">CTI12_AA505500</name>
</gene>
<feature type="compositionally biased region" description="Polar residues" evidence="1">
    <location>
        <begin position="108"/>
        <end position="122"/>
    </location>
</feature>
<feature type="compositionally biased region" description="Low complexity" evidence="1">
    <location>
        <begin position="1"/>
        <end position="17"/>
    </location>
</feature>
<reference evidence="2 3" key="1">
    <citation type="journal article" date="2018" name="Mol. Plant">
        <title>The genome of Artemisia annua provides insight into the evolution of Asteraceae family and artemisinin biosynthesis.</title>
        <authorList>
            <person name="Shen Q."/>
            <person name="Zhang L."/>
            <person name="Liao Z."/>
            <person name="Wang S."/>
            <person name="Yan T."/>
            <person name="Shi P."/>
            <person name="Liu M."/>
            <person name="Fu X."/>
            <person name="Pan Q."/>
            <person name="Wang Y."/>
            <person name="Lv Z."/>
            <person name="Lu X."/>
            <person name="Zhang F."/>
            <person name="Jiang W."/>
            <person name="Ma Y."/>
            <person name="Chen M."/>
            <person name="Hao X."/>
            <person name="Li L."/>
            <person name="Tang Y."/>
            <person name="Lv G."/>
            <person name="Zhou Y."/>
            <person name="Sun X."/>
            <person name="Brodelius P.E."/>
            <person name="Rose J.K.C."/>
            <person name="Tang K."/>
        </authorList>
    </citation>
    <scope>NUCLEOTIDE SEQUENCE [LARGE SCALE GENOMIC DNA]</scope>
    <source>
        <strain evidence="3">cv. Huhao1</strain>
        <tissue evidence="2">Leaf</tissue>
    </source>
</reference>
<feature type="compositionally biased region" description="Polar residues" evidence="1">
    <location>
        <begin position="84"/>
        <end position="98"/>
    </location>
</feature>
<accession>A0A2U1LCP3</accession>
<protein>
    <submittedName>
        <fullName evidence="2">Uncharacterized protein</fullName>
    </submittedName>
</protein>
<keyword evidence="3" id="KW-1185">Reference proteome</keyword>
<name>A0A2U1LCP3_ARTAN</name>